<protein>
    <submittedName>
        <fullName evidence="1">Uncharacterized protein</fullName>
    </submittedName>
</protein>
<dbReference type="AlphaFoldDB" id="A0A9X4PC56"/>
<accession>A0A9X4PC56</accession>
<name>A0A9X4PC56_9PAST</name>
<dbReference type="InterPro" id="IPR025335">
    <property type="entry name" value="DUF4241"/>
</dbReference>
<gene>
    <name evidence="1" type="ORF">A6A20_04770</name>
</gene>
<sequence length="115" mass="13009">MAIPSIQPSAQWLATWQANKVNTQPPLDIQKIFSSEKIGEKKLHLMELGTLNFPTGKILVCDPLCELNADNEYLAPYLQSIPAGRHSLQVLVAEYSFDERYAFCRLKCSEQQAVR</sequence>
<dbReference type="EMBL" id="LWID01000001">
    <property type="protein sequence ID" value="MDG6894954.1"/>
    <property type="molecule type" value="Genomic_DNA"/>
</dbReference>
<dbReference type="Proteomes" id="UP001155500">
    <property type="component" value="Unassembled WGS sequence"/>
</dbReference>
<evidence type="ECO:0000313" key="1">
    <source>
        <dbReference type="EMBL" id="MDG6894954.1"/>
    </source>
</evidence>
<proteinExistence type="predicted"/>
<keyword evidence="2" id="KW-1185">Reference proteome</keyword>
<comment type="caution">
    <text evidence="1">The sequence shown here is derived from an EMBL/GenBank/DDBJ whole genome shotgun (WGS) entry which is preliminary data.</text>
</comment>
<dbReference type="Pfam" id="PF14025">
    <property type="entry name" value="DUF4241"/>
    <property type="match status" value="1"/>
</dbReference>
<reference evidence="1" key="1">
    <citation type="submission" date="2016-03" db="EMBL/GenBank/DDBJ databases">
        <title>Co-evolution between Pasteurellaceae and their hosts.</title>
        <authorList>
            <person name="Hansen M.J."/>
            <person name="Bojesen A.M."/>
            <person name="Planet P."/>
        </authorList>
    </citation>
    <scope>NUCLEOTIDE SEQUENCE</scope>
    <source>
        <strain evidence="1">146/S8/89</strain>
    </source>
</reference>
<organism evidence="1 2">
    <name type="scientific">Volucribacter amazonae</name>
    <dbReference type="NCBI Taxonomy" id="256731"/>
    <lineage>
        <taxon>Bacteria</taxon>
        <taxon>Pseudomonadati</taxon>
        <taxon>Pseudomonadota</taxon>
        <taxon>Gammaproteobacteria</taxon>
        <taxon>Pasteurellales</taxon>
        <taxon>Pasteurellaceae</taxon>
        <taxon>Volucribacter</taxon>
    </lineage>
</organism>
<evidence type="ECO:0000313" key="2">
    <source>
        <dbReference type="Proteomes" id="UP001155500"/>
    </source>
</evidence>